<evidence type="ECO:0000256" key="2">
    <source>
        <dbReference type="ARBA" id="ARBA00022448"/>
    </source>
</evidence>
<dbReference type="InterPro" id="IPR027417">
    <property type="entry name" value="P-loop_NTPase"/>
</dbReference>
<keyword evidence="2" id="KW-0813">Transport</keyword>
<dbReference type="EMBL" id="LGRX02006940">
    <property type="protein sequence ID" value="KAK3275906.1"/>
    <property type="molecule type" value="Genomic_DNA"/>
</dbReference>
<evidence type="ECO:0000313" key="11">
    <source>
        <dbReference type="Proteomes" id="UP001190700"/>
    </source>
</evidence>
<dbReference type="PANTHER" id="PTHR43394">
    <property type="entry name" value="ATP-DEPENDENT PERMEASE MDL1, MITOCHONDRIAL"/>
    <property type="match status" value="1"/>
</dbReference>
<proteinExistence type="predicted"/>
<dbReference type="InterPro" id="IPR003439">
    <property type="entry name" value="ABC_transporter-like_ATP-bd"/>
</dbReference>
<gene>
    <name evidence="10" type="ORF">CYMTET_15996</name>
</gene>
<dbReference type="PROSITE" id="PS50929">
    <property type="entry name" value="ABC_TM1F"/>
    <property type="match status" value="1"/>
</dbReference>
<dbReference type="SUPFAM" id="SSF52540">
    <property type="entry name" value="P-loop containing nucleoside triphosphate hydrolases"/>
    <property type="match status" value="1"/>
</dbReference>
<dbReference type="Gene3D" id="3.40.50.300">
    <property type="entry name" value="P-loop containing nucleotide triphosphate hydrolases"/>
    <property type="match status" value="1"/>
</dbReference>
<keyword evidence="6 8" id="KW-1133">Transmembrane helix</keyword>
<name>A0AAE0GD35_9CHLO</name>
<reference evidence="10 11" key="1">
    <citation type="journal article" date="2015" name="Genome Biol. Evol.">
        <title>Comparative Genomics of a Bacterivorous Green Alga Reveals Evolutionary Causalities and Consequences of Phago-Mixotrophic Mode of Nutrition.</title>
        <authorList>
            <person name="Burns J.A."/>
            <person name="Paasch A."/>
            <person name="Narechania A."/>
            <person name="Kim E."/>
        </authorList>
    </citation>
    <scope>NUCLEOTIDE SEQUENCE [LARGE SCALE GENOMIC DNA]</scope>
    <source>
        <strain evidence="10 11">PLY_AMNH</strain>
    </source>
</reference>
<dbReference type="PANTHER" id="PTHR43394:SF1">
    <property type="entry name" value="ATP-BINDING CASSETTE SUB-FAMILY B MEMBER 10, MITOCHONDRIAL"/>
    <property type="match status" value="1"/>
</dbReference>
<keyword evidence="4" id="KW-0547">Nucleotide-binding</keyword>
<feature type="transmembrane region" description="Helical" evidence="8">
    <location>
        <begin position="314"/>
        <end position="339"/>
    </location>
</feature>
<evidence type="ECO:0000256" key="3">
    <source>
        <dbReference type="ARBA" id="ARBA00022692"/>
    </source>
</evidence>
<dbReference type="GO" id="GO:0005743">
    <property type="term" value="C:mitochondrial inner membrane"/>
    <property type="evidence" value="ECO:0007669"/>
    <property type="project" value="TreeGrafter"/>
</dbReference>
<evidence type="ECO:0000256" key="6">
    <source>
        <dbReference type="ARBA" id="ARBA00022989"/>
    </source>
</evidence>
<evidence type="ECO:0000256" key="1">
    <source>
        <dbReference type="ARBA" id="ARBA00004141"/>
    </source>
</evidence>
<dbReference type="CDD" id="cd18557">
    <property type="entry name" value="ABC_6TM_TAP_ABCB8_10_like"/>
    <property type="match status" value="1"/>
</dbReference>
<dbReference type="Proteomes" id="UP001190700">
    <property type="component" value="Unassembled WGS sequence"/>
</dbReference>
<feature type="domain" description="ABC transmembrane type-1" evidence="9">
    <location>
        <begin position="92"/>
        <end position="374"/>
    </location>
</feature>
<feature type="transmembrane region" description="Helical" evidence="8">
    <location>
        <begin position="91"/>
        <end position="112"/>
    </location>
</feature>
<dbReference type="SUPFAM" id="SSF90123">
    <property type="entry name" value="ABC transporter transmembrane region"/>
    <property type="match status" value="1"/>
</dbReference>
<dbReference type="GO" id="GO:0016887">
    <property type="term" value="F:ATP hydrolysis activity"/>
    <property type="evidence" value="ECO:0007669"/>
    <property type="project" value="InterPro"/>
</dbReference>
<dbReference type="FunFam" id="1.20.1560.10:FF:000058">
    <property type="entry name" value="ABC transporter B family member 25"/>
    <property type="match status" value="1"/>
</dbReference>
<dbReference type="InterPro" id="IPR011527">
    <property type="entry name" value="ABC1_TM_dom"/>
</dbReference>
<evidence type="ECO:0000256" key="7">
    <source>
        <dbReference type="ARBA" id="ARBA00023136"/>
    </source>
</evidence>
<keyword evidence="11" id="KW-1185">Reference proteome</keyword>
<feature type="transmembrane region" description="Helical" evidence="8">
    <location>
        <begin position="233"/>
        <end position="250"/>
    </location>
</feature>
<evidence type="ECO:0000256" key="5">
    <source>
        <dbReference type="ARBA" id="ARBA00022840"/>
    </source>
</evidence>
<dbReference type="AlphaFoldDB" id="A0AAE0GD35"/>
<keyword evidence="7 8" id="KW-0472">Membrane</keyword>
<feature type="transmembrane region" description="Helical" evidence="8">
    <location>
        <begin position="210"/>
        <end position="227"/>
    </location>
</feature>
<keyword evidence="3 8" id="KW-0812">Transmembrane</keyword>
<dbReference type="GO" id="GO:0015421">
    <property type="term" value="F:ABC-type oligopeptide transporter activity"/>
    <property type="evidence" value="ECO:0007669"/>
    <property type="project" value="TreeGrafter"/>
</dbReference>
<dbReference type="InterPro" id="IPR036640">
    <property type="entry name" value="ABC1_TM_sf"/>
</dbReference>
<evidence type="ECO:0000313" key="10">
    <source>
        <dbReference type="EMBL" id="KAK3275906.1"/>
    </source>
</evidence>
<feature type="transmembrane region" description="Helical" evidence="8">
    <location>
        <begin position="132"/>
        <end position="153"/>
    </location>
</feature>
<dbReference type="Pfam" id="PF00005">
    <property type="entry name" value="ABC_tran"/>
    <property type="match status" value="1"/>
</dbReference>
<protein>
    <recommendedName>
        <fullName evidence="9">ABC transmembrane type-1 domain-containing protein</fullName>
    </recommendedName>
</protein>
<evidence type="ECO:0000256" key="8">
    <source>
        <dbReference type="SAM" id="Phobius"/>
    </source>
</evidence>
<dbReference type="Pfam" id="PF00664">
    <property type="entry name" value="ABC_membrane"/>
    <property type="match status" value="1"/>
</dbReference>
<sequence>MSEQETLVESLLPSEKQDVVASGLEHLTIEIQSERERLIVDRLSSVSNVVLRREPKTPETSRAQLDGFFSPEDRLRLRQALKYTLTEKLRLLTATFFLCSTAALSLAVPWLLGKITDNLSGKRNQKTFNLDILLLAVIVFFRGVCNGVRRYLFIVSGESMVNKLKKDLFRSVLHREISFYDAENTGELISRMSDDTTKLRRTLSSNLPDGMRSLTVVTFGVFYLFIVSWKLSLAMFLVVPPIAIGLKYHGKKVRKMGKSVQQELGESAALASEALGNIRTVRSFSKEPGTLQIYAKCVDSAFQVRSAWARASGIFQGCMGCLTGCALCLLAWLGGTLVFQGEMSTGTLTAYLFYTITIGAELGTITSLFTDVMAAMGSSERIFDLIAAQIHFDGEELEAPVSSVQFDAVCFAYPTRHTRVLDQFSMTLEAGQMTALVGPSGGGKSTVVSLLVRFYEPSAGRIIFNGIDGMRLNPSVLRHQVCARTCLQIRRHQSIAILRTATSWKR</sequence>
<comment type="subcellular location">
    <subcellularLocation>
        <location evidence="1">Membrane</location>
        <topology evidence="1">Multi-pass membrane protein</topology>
    </subcellularLocation>
</comment>
<dbReference type="GO" id="GO:0090374">
    <property type="term" value="P:oligopeptide export from mitochondrion"/>
    <property type="evidence" value="ECO:0007669"/>
    <property type="project" value="TreeGrafter"/>
</dbReference>
<dbReference type="GO" id="GO:0005524">
    <property type="term" value="F:ATP binding"/>
    <property type="evidence" value="ECO:0007669"/>
    <property type="project" value="UniProtKB-KW"/>
</dbReference>
<accession>A0AAE0GD35</accession>
<organism evidence="10 11">
    <name type="scientific">Cymbomonas tetramitiformis</name>
    <dbReference type="NCBI Taxonomy" id="36881"/>
    <lineage>
        <taxon>Eukaryota</taxon>
        <taxon>Viridiplantae</taxon>
        <taxon>Chlorophyta</taxon>
        <taxon>Pyramimonadophyceae</taxon>
        <taxon>Pyramimonadales</taxon>
        <taxon>Pyramimonadaceae</taxon>
        <taxon>Cymbomonas</taxon>
    </lineage>
</organism>
<evidence type="ECO:0000259" key="9">
    <source>
        <dbReference type="PROSITE" id="PS50929"/>
    </source>
</evidence>
<keyword evidence="5" id="KW-0067">ATP-binding</keyword>
<dbReference type="InterPro" id="IPR039421">
    <property type="entry name" value="Type_1_exporter"/>
</dbReference>
<dbReference type="Gene3D" id="1.20.1560.10">
    <property type="entry name" value="ABC transporter type 1, transmembrane domain"/>
    <property type="match status" value="1"/>
</dbReference>
<evidence type="ECO:0000256" key="4">
    <source>
        <dbReference type="ARBA" id="ARBA00022741"/>
    </source>
</evidence>
<feature type="transmembrane region" description="Helical" evidence="8">
    <location>
        <begin position="351"/>
        <end position="374"/>
    </location>
</feature>
<comment type="caution">
    <text evidence="10">The sequence shown here is derived from an EMBL/GenBank/DDBJ whole genome shotgun (WGS) entry which is preliminary data.</text>
</comment>